<dbReference type="EMBL" id="DRBS01000147">
    <property type="protein sequence ID" value="HDD43979.1"/>
    <property type="molecule type" value="Genomic_DNA"/>
</dbReference>
<sequence length="164" mass="19620">IKDVKTDLFRLLNPNEFWKPIKMQIESKNNIKEIGGIYIIGKKFQDHFKLHKFYEFLIKYYNDYGQRAKLAMENKGIDWKALSHAVRCILQTKKLLKYGEIVFPFKENEKKLLLNIKEGKLTFQEVSDIINKGIEEIKELKQKTTLKEKINNKFIENTILKFYE</sequence>
<evidence type="ECO:0008006" key="2">
    <source>
        <dbReference type="Google" id="ProtNLM"/>
    </source>
</evidence>
<dbReference type="Proteomes" id="UP000886289">
    <property type="component" value="Unassembled WGS sequence"/>
</dbReference>
<comment type="caution">
    <text evidence="1">The sequence shown here is derived from an EMBL/GenBank/DDBJ whole genome shotgun (WGS) entry which is preliminary data.</text>
</comment>
<name>A0A7C0U281_DESA2</name>
<proteinExistence type="predicted"/>
<organism evidence="1">
    <name type="scientific">Desulfofervidus auxilii</name>
    <dbReference type="NCBI Taxonomy" id="1621989"/>
    <lineage>
        <taxon>Bacteria</taxon>
        <taxon>Pseudomonadati</taxon>
        <taxon>Thermodesulfobacteriota</taxon>
        <taxon>Candidatus Desulfofervidia</taxon>
        <taxon>Candidatus Desulfofervidales</taxon>
        <taxon>Candidatus Desulfofervidaceae</taxon>
        <taxon>Candidatus Desulfofervidus</taxon>
    </lineage>
</organism>
<reference evidence="1" key="1">
    <citation type="journal article" date="2020" name="mSystems">
        <title>Genome- and Community-Level Interaction Insights into Carbon Utilization and Element Cycling Functions of Hydrothermarchaeota in Hydrothermal Sediment.</title>
        <authorList>
            <person name="Zhou Z."/>
            <person name="Liu Y."/>
            <person name="Xu W."/>
            <person name="Pan J."/>
            <person name="Luo Z.H."/>
            <person name="Li M."/>
        </authorList>
    </citation>
    <scope>NUCLEOTIDE SEQUENCE [LARGE SCALE GENOMIC DNA]</scope>
    <source>
        <strain evidence="1">HyVt-233</strain>
    </source>
</reference>
<gene>
    <name evidence="1" type="ORF">ENG63_03855</name>
</gene>
<evidence type="ECO:0000313" key="1">
    <source>
        <dbReference type="EMBL" id="HDD43979.1"/>
    </source>
</evidence>
<protein>
    <recommendedName>
        <fullName evidence="2">Nucleotidyltransferase</fullName>
    </recommendedName>
</protein>
<dbReference type="AlphaFoldDB" id="A0A7C0U281"/>
<accession>A0A7C0U281</accession>
<feature type="non-terminal residue" evidence="1">
    <location>
        <position position="1"/>
    </location>
</feature>